<evidence type="ECO:0000313" key="1">
    <source>
        <dbReference type="EMBL" id="MBP0905208.1"/>
    </source>
</evidence>
<dbReference type="EMBL" id="JAGJCB010000018">
    <property type="protein sequence ID" value="MBP0905208.1"/>
    <property type="molecule type" value="Genomic_DNA"/>
</dbReference>
<organism evidence="1 2">
    <name type="scientific">Mariniflexile gromovii</name>
    <dbReference type="NCBI Taxonomy" id="362523"/>
    <lineage>
        <taxon>Bacteria</taxon>
        <taxon>Pseudomonadati</taxon>
        <taxon>Bacteroidota</taxon>
        <taxon>Flavobacteriia</taxon>
        <taxon>Flavobacteriales</taxon>
        <taxon>Flavobacteriaceae</taxon>
        <taxon>Mariniflexile</taxon>
    </lineage>
</organism>
<dbReference type="PROSITE" id="PS51257">
    <property type="entry name" value="PROKAR_LIPOPROTEIN"/>
    <property type="match status" value="1"/>
</dbReference>
<reference evidence="1 2" key="1">
    <citation type="submission" date="2021-04" db="EMBL/GenBank/DDBJ databases">
        <title>Mariniflexile gromovii gen. nov., sp. nov., a gliding bacterium isolated from the sea urchin Strongylocentrotus intermedius.</title>
        <authorList>
            <person name="Ko S."/>
            <person name="Le V."/>
            <person name="Ahn C.-Y."/>
            <person name="Oh H.-M."/>
        </authorList>
    </citation>
    <scope>NUCLEOTIDE SEQUENCE [LARGE SCALE GENOMIC DNA]</scope>
    <source>
        <strain evidence="1 2">KCTC 12570</strain>
    </source>
</reference>
<name>A0ABS4BX93_9FLAO</name>
<keyword evidence="2" id="KW-1185">Reference proteome</keyword>
<dbReference type="Proteomes" id="UP000670776">
    <property type="component" value="Unassembled WGS sequence"/>
</dbReference>
<gene>
    <name evidence="1" type="ORF">J8H85_15350</name>
</gene>
<dbReference type="Pfam" id="PF14092">
    <property type="entry name" value="DUF4270"/>
    <property type="match status" value="1"/>
</dbReference>
<proteinExistence type="predicted"/>
<dbReference type="RefSeq" id="WP_209656087.1">
    <property type="nucleotide sequence ID" value="NZ_JAGJCB010000018.1"/>
</dbReference>
<dbReference type="InterPro" id="IPR025366">
    <property type="entry name" value="DUF4270"/>
</dbReference>
<accession>A0ABS4BX93</accession>
<evidence type="ECO:0000313" key="2">
    <source>
        <dbReference type="Proteomes" id="UP000670776"/>
    </source>
</evidence>
<comment type="caution">
    <text evidence="1">The sequence shown here is derived from an EMBL/GenBank/DDBJ whole genome shotgun (WGS) entry which is preliminary data.</text>
</comment>
<sequence length="438" mass="48760">MTLKQALAVPLCTFIVICTLITSCTKDDENYPVGEDWINLDTQVFYIDTLTVKTSTFKLDSIAISSTARLLIGAYTDPVFGKTTSKAYSQITNATYTLSSNAVFDSVALILNYDSYFYNDTIPVQKINVYELLKDLEPDEDADSYYNTTKISASSSPIGTKSFYAKPKKDDSLHVTLNNAYGKTLFENLRDNKINNTDEFLKVYKGLLIEPDANNTAILGFLESSFVRVYYTVKGELSTDTELTLDMPFDATNSFHNISSDKVGTNFETLTDQETYLSSTATSNNSYMQAGTGIATRIDIPNLESLYDIPGTGIIIDASLSISLKQNSSTNNLHTNDSLNVYIIDKKANIISALVDTQGNTVLATITNEDTEFNVTTYSMPLKYFLNFKLNDANGDDYYLALYPKDFDQSVNRYILNGEAASNNLKTKIELIYAIYDK</sequence>
<protein>
    <submittedName>
        <fullName evidence="1">DUF4270 family protein</fullName>
    </submittedName>
</protein>